<accession>K0DJ72</accession>
<dbReference type="AlphaFoldDB" id="K0DJ72"/>
<dbReference type="HOGENOM" id="CLU_2521256_0_0_4"/>
<dbReference type="InterPro" id="IPR029787">
    <property type="entry name" value="Nucleotide_cyclase"/>
</dbReference>
<name>K0DJ72_9BURK</name>
<organism evidence="1 2">
    <name type="scientific">Paraburkholderia phenoliruptrix BR3459a</name>
    <dbReference type="NCBI Taxonomy" id="1229205"/>
    <lineage>
        <taxon>Bacteria</taxon>
        <taxon>Pseudomonadati</taxon>
        <taxon>Pseudomonadota</taxon>
        <taxon>Betaproteobacteria</taxon>
        <taxon>Burkholderiales</taxon>
        <taxon>Burkholderiaceae</taxon>
        <taxon>Paraburkholderia</taxon>
    </lineage>
</organism>
<dbReference type="KEGG" id="bpx:BUPH_02547"/>
<evidence type="ECO:0000313" key="2">
    <source>
        <dbReference type="Proteomes" id="UP000010105"/>
    </source>
</evidence>
<dbReference type="SUPFAM" id="SSF55073">
    <property type="entry name" value="Nucleotide cyclase"/>
    <property type="match status" value="1"/>
</dbReference>
<dbReference type="PATRIC" id="fig|1229205.11.peg.2274"/>
<sequence>MCMAGATALIHDRDPEEAQHLIEPVVALMMKAVHYYDGCVGKSLGDGILAPFGTTVAHEDLKPVANVNCRRAGLRWRTSSRHTG</sequence>
<dbReference type="EMBL" id="CP003863">
    <property type="protein sequence ID" value="AFT86116.1"/>
    <property type="molecule type" value="Genomic_DNA"/>
</dbReference>
<protein>
    <recommendedName>
        <fullName evidence="3">Guanylate cyclase domain-containing protein</fullName>
    </recommendedName>
</protein>
<proteinExistence type="predicted"/>
<evidence type="ECO:0008006" key="3">
    <source>
        <dbReference type="Google" id="ProtNLM"/>
    </source>
</evidence>
<gene>
    <name evidence="1" type="ORF">BUPH_02547</name>
</gene>
<dbReference type="Gene3D" id="3.30.70.1230">
    <property type="entry name" value="Nucleotide cyclase"/>
    <property type="match status" value="1"/>
</dbReference>
<reference evidence="1 2" key="1">
    <citation type="journal article" date="2012" name="J. Bacteriol.">
        <title>Complete Genome Sequence of Burkholderia phenoliruptrix BR3459a (CLA1), a Heat-Tolerant, Nitrogen-Fixing Symbiont of Mimosa flocculosa.</title>
        <authorList>
            <person name="de Oliveira Cunha C."/>
            <person name="Goda Zuleta L.F."/>
            <person name="Paula de Almeida L.G."/>
            <person name="Prioli Ciapina L."/>
            <person name="Lustrino Borges W."/>
            <person name="Pitard R.M."/>
            <person name="Baldani J.I."/>
            <person name="Straliotto R."/>
            <person name="de Faria S.M."/>
            <person name="Hungria M."/>
            <person name="Sousa Cavada B."/>
            <person name="Mercante F.M."/>
            <person name="Ribeiro de Vasconcelos A.T."/>
        </authorList>
    </citation>
    <scope>NUCLEOTIDE SEQUENCE [LARGE SCALE GENOMIC DNA]</scope>
    <source>
        <strain evidence="1 2">BR3459a</strain>
    </source>
</reference>
<dbReference type="eggNOG" id="COG2114">
    <property type="taxonomic scope" value="Bacteria"/>
</dbReference>
<dbReference type="STRING" id="1229205.BUPH_02547"/>
<evidence type="ECO:0000313" key="1">
    <source>
        <dbReference type="EMBL" id="AFT86116.1"/>
    </source>
</evidence>
<dbReference type="Proteomes" id="UP000010105">
    <property type="component" value="Chromosome 1"/>
</dbReference>